<reference evidence="2" key="1">
    <citation type="journal article" date="2020" name="New Phytol.">
        <title>Comparative genomics reveals dynamic genome evolution in host specialist ectomycorrhizal fungi.</title>
        <authorList>
            <person name="Lofgren L.A."/>
            <person name="Nguyen N.H."/>
            <person name="Vilgalys R."/>
            <person name="Ruytinx J."/>
            <person name="Liao H.L."/>
            <person name="Branco S."/>
            <person name="Kuo A."/>
            <person name="LaButti K."/>
            <person name="Lipzen A."/>
            <person name="Andreopoulos W."/>
            <person name="Pangilinan J."/>
            <person name="Riley R."/>
            <person name="Hundley H."/>
            <person name="Na H."/>
            <person name="Barry K."/>
            <person name="Grigoriev I.V."/>
            <person name="Stajich J.E."/>
            <person name="Kennedy P.G."/>
        </authorList>
    </citation>
    <scope>NUCLEOTIDE SEQUENCE</scope>
    <source>
        <strain evidence="2">S12</strain>
    </source>
</reference>
<feature type="region of interest" description="Disordered" evidence="1">
    <location>
        <begin position="72"/>
        <end position="96"/>
    </location>
</feature>
<dbReference type="EMBL" id="JABBWE010000018">
    <property type="protein sequence ID" value="KAG1796690.1"/>
    <property type="molecule type" value="Genomic_DNA"/>
</dbReference>
<comment type="caution">
    <text evidence="2">The sequence shown here is derived from an EMBL/GenBank/DDBJ whole genome shotgun (WGS) entry which is preliminary data.</text>
</comment>
<dbReference type="GeneID" id="64591403"/>
<organism evidence="2 3">
    <name type="scientific">Suillus plorans</name>
    <dbReference type="NCBI Taxonomy" id="116603"/>
    <lineage>
        <taxon>Eukaryota</taxon>
        <taxon>Fungi</taxon>
        <taxon>Dikarya</taxon>
        <taxon>Basidiomycota</taxon>
        <taxon>Agaricomycotina</taxon>
        <taxon>Agaricomycetes</taxon>
        <taxon>Agaricomycetidae</taxon>
        <taxon>Boletales</taxon>
        <taxon>Suillineae</taxon>
        <taxon>Suillaceae</taxon>
        <taxon>Suillus</taxon>
    </lineage>
</organism>
<sequence>MLRIWNDPNLNICPDYVSEVFANIQAQLVNDNTTKAQVMQLLHNIWEANNNAIKVLWQQQVDNDREQQEHLRRVNEDEQERLNQEKVEEQETACKEEKKKNKHKFLPILETGIPDDLTITPCSYVLRKLDNGEYVELWYFTNDGLDEAKQKKTVNNDTMILSTLADGSTAWVSSASMRSARAVVNDENLPFEEFCQACPRFLTAIEEAEWPQDRVRMMARFWMNIQVHQFHSLRDPIAQKSLLVYQSEQRKHWHIVVKSSVGPYDLSLVNEKVLKDM</sequence>
<evidence type="ECO:0000313" key="2">
    <source>
        <dbReference type="EMBL" id="KAG1796690.1"/>
    </source>
</evidence>
<proteinExistence type="predicted"/>
<evidence type="ECO:0000313" key="3">
    <source>
        <dbReference type="Proteomes" id="UP000719766"/>
    </source>
</evidence>
<dbReference type="OrthoDB" id="2688210at2759"/>
<name>A0A9P7AUS9_9AGAM</name>
<keyword evidence="3" id="KW-1185">Reference proteome</keyword>
<dbReference type="Proteomes" id="UP000719766">
    <property type="component" value="Unassembled WGS sequence"/>
</dbReference>
<gene>
    <name evidence="2" type="ORF">HD556DRAFT_1234065</name>
</gene>
<dbReference type="AlphaFoldDB" id="A0A9P7AUS9"/>
<dbReference type="RefSeq" id="XP_041162047.1">
    <property type="nucleotide sequence ID" value="XM_041297639.1"/>
</dbReference>
<evidence type="ECO:0000256" key="1">
    <source>
        <dbReference type="SAM" id="MobiDB-lite"/>
    </source>
</evidence>
<accession>A0A9P7AUS9</accession>
<protein>
    <submittedName>
        <fullName evidence="2">Uncharacterized protein</fullName>
    </submittedName>
</protein>